<feature type="domain" description="Methyltransferase FkbM" evidence="2">
    <location>
        <begin position="43"/>
        <end position="207"/>
    </location>
</feature>
<dbReference type="PANTHER" id="PTHR36973:SF4">
    <property type="entry name" value="NODULATION PROTEIN"/>
    <property type="match status" value="1"/>
</dbReference>
<dbReference type="SUPFAM" id="SSF53335">
    <property type="entry name" value="S-adenosyl-L-methionine-dependent methyltransferases"/>
    <property type="match status" value="1"/>
</dbReference>
<reference evidence="3 4" key="2">
    <citation type="journal article" date="2011" name="Mol. Biol. Evol.">
        <title>Unity in variety--the pan-genome of the Chlamydiae.</title>
        <authorList>
            <person name="Collingro A."/>
            <person name="Tischler P."/>
            <person name="Weinmaier T."/>
            <person name="Penz T."/>
            <person name="Heinz E."/>
            <person name="Brunham R.C."/>
            <person name="Read T.D."/>
            <person name="Bavoil P.M."/>
            <person name="Sachse K."/>
            <person name="Kahane S."/>
            <person name="Friedman M.G."/>
            <person name="Rattei T."/>
            <person name="Myers G.S."/>
            <person name="Horn M."/>
        </authorList>
    </citation>
    <scope>NUCLEOTIDE SEQUENCE [LARGE SCALE GENOMIC DNA]</scope>
    <source>
        <strain evidence="4">UV7</strain>
    </source>
</reference>
<gene>
    <name evidence="3" type="ordered locus">PUV_11030</name>
</gene>
<organism evidence="3 4">
    <name type="scientific">Parachlamydia acanthamoebae (strain UV7)</name>
    <dbReference type="NCBI Taxonomy" id="765952"/>
    <lineage>
        <taxon>Bacteria</taxon>
        <taxon>Pseudomonadati</taxon>
        <taxon>Chlamydiota</taxon>
        <taxon>Chlamydiia</taxon>
        <taxon>Parachlamydiales</taxon>
        <taxon>Parachlamydiaceae</taxon>
        <taxon>Parachlamydia</taxon>
    </lineage>
</organism>
<name>F8KYU2_PARAV</name>
<dbReference type="RefSeq" id="WP_013924756.1">
    <property type="nucleotide sequence ID" value="NC_015702.1"/>
</dbReference>
<dbReference type="InterPro" id="IPR006342">
    <property type="entry name" value="FkbM_mtfrase"/>
</dbReference>
<accession>F8KYU2</accession>
<keyword evidence="1" id="KW-0732">Signal</keyword>
<evidence type="ECO:0000256" key="1">
    <source>
        <dbReference type="SAM" id="SignalP"/>
    </source>
</evidence>
<feature type="chain" id="PRO_5003379206" description="Methyltransferase FkbM domain-containing protein" evidence="1">
    <location>
        <begin position="22"/>
        <end position="228"/>
    </location>
</feature>
<dbReference type="AlphaFoldDB" id="F8KYU2"/>
<evidence type="ECO:0000313" key="4">
    <source>
        <dbReference type="Proteomes" id="UP000000495"/>
    </source>
</evidence>
<dbReference type="HOGENOM" id="CLU_068034_3_2_0"/>
<dbReference type="OrthoDB" id="9812600at2"/>
<dbReference type="Pfam" id="PF05050">
    <property type="entry name" value="Methyltransf_21"/>
    <property type="match status" value="1"/>
</dbReference>
<dbReference type="Gene3D" id="3.40.50.150">
    <property type="entry name" value="Vaccinia Virus protein VP39"/>
    <property type="match status" value="1"/>
</dbReference>
<dbReference type="NCBIfam" id="TIGR01444">
    <property type="entry name" value="fkbM_fam"/>
    <property type="match status" value="1"/>
</dbReference>
<dbReference type="EMBL" id="FR872580">
    <property type="protein sequence ID" value="CCB86053.1"/>
    <property type="molecule type" value="Genomic_DNA"/>
</dbReference>
<dbReference type="STRING" id="765952.PUV_11030"/>
<dbReference type="eggNOG" id="COG0275">
    <property type="taxonomic scope" value="Bacteria"/>
</dbReference>
<dbReference type="InterPro" id="IPR053188">
    <property type="entry name" value="FkbM_Methyltransferase"/>
</dbReference>
<keyword evidence="4" id="KW-1185">Reference proteome</keyword>
<evidence type="ECO:0000259" key="2">
    <source>
        <dbReference type="Pfam" id="PF05050"/>
    </source>
</evidence>
<dbReference type="Proteomes" id="UP000000495">
    <property type="component" value="Chromosome"/>
</dbReference>
<proteinExistence type="predicted"/>
<sequence length="228" mass="26171">MLRKVHFGISLLMMMTCLCVAEERAPFELIKSLLPDNPVIVEAGAHFGEDTIVMSQLWPQGHIYAFEPSPESYNELFKTVHTSSNVTTYPCALSDKKGQFLFYLAGGASSLRKPTKHFNDDYFHSDLDHPIVVEANTLDAWAQEQGVQKIDFIWFDMEGNELNAFKGALHQLKNVKLIYTEVNFQKFWEGCVLYSDLKSWLKENGFREIWIESVPNWHGNALFMNVNL</sequence>
<dbReference type="GO" id="GO:0008171">
    <property type="term" value="F:O-methyltransferase activity"/>
    <property type="evidence" value="ECO:0007669"/>
    <property type="project" value="TreeGrafter"/>
</dbReference>
<dbReference type="KEGG" id="puv:PUV_11030"/>
<reference key="1">
    <citation type="journal article" date="2011" name="Mol. Biol. Evol.">
        <title>Unity in variety -- the pan-genome of the Chlamydiae.</title>
        <authorList>
            <person name="Collingro A."/>
            <person name="Tischler P."/>
            <person name="Weinmaier T."/>
            <person name="Penz T."/>
            <person name="Heinz E."/>
            <person name="Brunham R.C."/>
            <person name="Read T.D."/>
            <person name="Bavoil P.M."/>
            <person name="Sachse K."/>
            <person name="Kahane S."/>
            <person name="Friedman M.G."/>
            <person name="Rattei T."/>
            <person name="Myers G.S.A."/>
            <person name="Horn M."/>
        </authorList>
    </citation>
    <scope>NUCLEOTIDE SEQUENCE</scope>
    <source>
        <strain>UV7</strain>
    </source>
</reference>
<dbReference type="PANTHER" id="PTHR36973">
    <property type="entry name" value="SLL1456 PROTEIN-RELATED"/>
    <property type="match status" value="1"/>
</dbReference>
<dbReference type="InterPro" id="IPR029063">
    <property type="entry name" value="SAM-dependent_MTases_sf"/>
</dbReference>
<protein>
    <recommendedName>
        <fullName evidence="2">Methyltransferase FkbM domain-containing protein</fullName>
    </recommendedName>
</protein>
<evidence type="ECO:0000313" key="3">
    <source>
        <dbReference type="EMBL" id="CCB86053.1"/>
    </source>
</evidence>
<feature type="signal peptide" evidence="1">
    <location>
        <begin position="1"/>
        <end position="21"/>
    </location>
</feature>